<accession>A0A0V0GEI6</accession>
<proteinExistence type="predicted"/>
<sequence>FLGLDQTCNVELLNGNRTSISEFCLVYRSKTTTSKFIILVEQRLSSNNKICITRKHNKLA</sequence>
<feature type="non-terminal residue" evidence="1">
    <location>
        <position position="1"/>
    </location>
</feature>
<dbReference type="AlphaFoldDB" id="A0A0V0GEI6"/>
<name>A0A0V0GEI6_SOLCH</name>
<protein>
    <submittedName>
        <fullName evidence="1">Putative ovule protein</fullName>
    </submittedName>
</protein>
<evidence type="ECO:0000313" key="1">
    <source>
        <dbReference type="EMBL" id="JAP06419.1"/>
    </source>
</evidence>
<reference evidence="1" key="1">
    <citation type="submission" date="2015-12" db="EMBL/GenBank/DDBJ databases">
        <title>Gene expression during late stages of embryo sac development: a critical building block for successful pollen-pistil interactions.</title>
        <authorList>
            <person name="Liu Y."/>
            <person name="Joly V."/>
            <person name="Sabar M."/>
            <person name="Matton D.P."/>
        </authorList>
    </citation>
    <scope>NUCLEOTIDE SEQUENCE</scope>
</reference>
<organism evidence="1">
    <name type="scientific">Solanum chacoense</name>
    <name type="common">Chaco potato</name>
    <dbReference type="NCBI Taxonomy" id="4108"/>
    <lineage>
        <taxon>Eukaryota</taxon>
        <taxon>Viridiplantae</taxon>
        <taxon>Streptophyta</taxon>
        <taxon>Embryophyta</taxon>
        <taxon>Tracheophyta</taxon>
        <taxon>Spermatophyta</taxon>
        <taxon>Magnoliopsida</taxon>
        <taxon>eudicotyledons</taxon>
        <taxon>Gunneridae</taxon>
        <taxon>Pentapetalae</taxon>
        <taxon>asterids</taxon>
        <taxon>lamiids</taxon>
        <taxon>Solanales</taxon>
        <taxon>Solanaceae</taxon>
        <taxon>Solanoideae</taxon>
        <taxon>Solaneae</taxon>
        <taxon>Solanum</taxon>
    </lineage>
</organism>
<dbReference type="EMBL" id="GEDG01041380">
    <property type="protein sequence ID" value="JAP06419.1"/>
    <property type="molecule type" value="Transcribed_RNA"/>
</dbReference>